<dbReference type="PANTHER" id="PTHR35004:SF8">
    <property type="entry name" value="TRANSPOSASE RV3428C-RELATED"/>
    <property type="match status" value="1"/>
</dbReference>
<gene>
    <name evidence="3" type="ORF">S01H1_17908</name>
</gene>
<feature type="non-terminal residue" evidence="3">
    <location>
        <position position="251"/>
    </location>
</feature>
<accession>X0SJ61</accession>
<evidence type="ECO:0000259" key="2">
    <source>
        <dbReference type="Pfam" id="PF22483"/>
    </source>
</evidence>
<dbReference type="Pfam" id="PF22483">
    <property type="entry name" value="Mu-transpos_C_2"/>
    <property type="match status" value="1"/>
</dbReference>
<feature type="compositionally biased region" description="Basic and acidic residues" evidence="1">
    <location>
        <begin position="164"/>
        <end position="189"/>
    </location>
</feature>
<reference evidence="3" key="1">
    <citation type="journal article" date="2014" name="Front. Microbiol.">
        <title>High frequency of phylogenetically diverse reductive dehalogenase-homologous genes in deep subseafloor sedimentary metagenomes.</title>
        <authorList>
            <person name="Kawai M."/>
            <person name="Futagami T."/>
            <person name="Toyoda A."/>
            <person name="Takaki Y."/>
            <person name="Nishi S."/>
            <person name="Hori S."/>
            <person name="Arai W."/>
            <person name="Tsubouchi T."/>
            <person name="Morono Y."/>
            <person name="Uchiyama I."/>
            <person name="Ito T."/>
            <person name="Fujiyama A."/>
            <person name="Inagaki F."/>
            <person name="Takami H."/>
        </authorList>
    </citation>
    <scope>NUCLEOTIDE SEQUENCE</scope>
    <source>
        <strain evidence="3">Expedition CK06-06</strain>
    </source>
</reference>
<organism evidence="3">
    <name type="scientific">marine sediment metagenome</name>
    <dbReference type="NCBI Taxonomy" id="412755"/>
    <lineage>
        <taxon>unclassified sequences</taxon>
        <taxon>metagenomes</taxon>
        <taxon>ecological metagenomes</taxon>
    </lineage>
</organism>
<feature type="domain" description="Transposase for insertion sequence element IS21-like C-terminal" evidence="2">
    <location>
        <begin position="104"/>
        <end position="171"/>
    </location>
</feature>
<dbReference type="PANTHER" id="PTHR35004">
    <property type="entry name" value="TRANSPOSASE RV3428C-RELATED"/>
    <property type="match status" value="1"/>
</dbReference>
<evidence type="ECO:0000313" key="3">
    <source>
        <dbReference type="EMBL" id="GAF75937.1"/>
    </source>
</evidence>
<evidence type="ECO:0000256" key="1">
    <source>
        <dbReference type="SAM" id="MobiDB-lite"/>
    </source>
</evidence>
<name>X0SJ61_9ZZZZ</name>
<dbReference type="AlphaFoldDB" id="X0SJ61"/>
<protein>
    <recommendedName>
        <fullName evidence="2">Transposase for insertion sequence element IS21-like C-terminal domain-containing protein</fullName>
    </recommendedName>
</protein>
<dbReference type="InterPro" id="IPR054353">
    <property type="entry name" value="IstA-like_C"/>
</dbReference>
<sequence length="251" mass="29528">MTSPCFYEPDLNPTYQEMSKHYSTVVIPTRVRRPKDKAKVESGVQVVEYWVIAPLRNRQFFSLSEINQAVKVKLEELNARKMLHLGKSRNELFEELDKPALQPLPEKPFELAEWKRAKVGIDYHVVFNKHYYSVPYTLIQKNVDIRATDNITEVFYKSKRVSSHKRDDTPGRYSTHPEHMPESHRQYADRDPERFIRWAEKSGSETAQMVKSILSSRRHREQGYRASLGLMRLETRYGKERLEAACKRALV</sequence>
<dbReference type="EMBL" id="BARS01009527">
    <property type="protein sequence ID" value="GAF75937.1"/>
    <property type="molecule type" value="Genomic_DNA"/>
</dbReference>
<comment type="caution">
    <text evidence="3">The sequence shown here is derived from an EMBL/GenBank/DDBJ whole genome shotgun (WGS) entry which is preliminary data.</text>
</comment>
<feature type="region of interest" description="Disordered" evidence="1">
    <location>
        <begin position="162"/>
        <end position="189"/>
    </location>
</feature>
<proteinExistence type="predicted"/>